<dbReference type="HOGENOM" id="CLU_140176_14_3_5"/>
<dbReference type="NCBIfam" id="TIGR01764">
    <property type="entry name" value="excise"/>
    <property type="match status" value="1"/>
</dbReference>
<feature type="domain" description="Helix-turn-helix" evidence="1">
    <location>
        <begin position="9"/>
        <end position="55"/>
    </location>
</feature>
<dbReference type="GO" id="GO:0003677">
    <property type="term" value="F:DNA binding"/>
    <property type="evidence" value="ECO:0007669"/>
    <property type="project" value="InterPro"/>
</dbReference>
<name>K9CQZ6_SPHYA</name>
<accession>K9CQZ6</accession>
<evidence type="ECO:0000259" key="1">
    <source>
        <dbReference type="Pfam" id="PF12728"/>
    </source>
</evidence>
<dbReference type="Pfam" id="PF12728">
    <property type="entry name" value="HTH_17"/>
    <property type="match status" value="1"/>
</dbReference>
<evidence type="ECO:0000313" key="3">
    <source>
        <dbReference type="Proteomes" id="UP000009887"/>
    </source>
</evidence>
<dbReference type="InterPro" id="IPR010093">
    <property type="entry name" value="SinI_DNA-bd"/>
</dbReference>
<dbReference type="PATRIC" id="fig|883163.3.peg.2176"/>
<dbReference type="RefSeq" id="WP_004209240.1">
    <property type="nucleotide sequence ID" value="NZ_JH992904.1"/>
</dbReference>
<dbReference type="InterPro" id="IPR009061">
    <property type="entry name" value="DNA-bd_dom_put_sf"/>
</dbReference>
<comment type="caution">
    <text evidence="2">The sequence shown here is derived from an EMBL/GenBank/DDBJ whole genome shotgun (WGS) entry which is preliminary data.</text>
</comment>
<organism evidence="2 3">
    <name type="scientific">Sphingobium yanoikuyae ATCC 51230</name>
    <dbReference type="NCBI Taxonomy" id="883163"/>
    <lineage>
        <taxon>Bacteria</taxon>
        <taxon>Pseudomonadati</taxon>
        <taxon>Pseudomonadota</taxon>
        <taxon>Alphaproteobacteria</taxon>
        <taxon>Sphingomonadales</taxon>
        <taxon>Sphingomonadaceae</taxon>
        <taxon>Sphingobium</taxon>
    </lineage>
</organism>
<evidence type="ECO:0000313" key="2">
    <source>
        <dbReference type="EMBL" id="EKU74599.1"/>
    </source>
</evidence>
<dbReference type="AlphaFoldDB" id="K9CQZ6"/>
<protein>
    <submittedName>
        <fullName evidence="2">Excisionase family DNA binding domain-containing protein</fullName>
    </submittedName>
</protein>
<sequence length="56" mass="6073">MAIAPVTCSVDEAVNALGIGRSTFYRHMRAGMIDTVRVGGRRLVKIESVKRLVEAA</sequence>
<keyword evidence="3" id="KW-1185">Reference proteome</keyword>
<dbReference type="EMBL" id="AGZU01000008">
    <property type="protein sequence ID" value="EKU74599.1"/>
    <property type="molecule type" value="Genomic_DNA"/>
</dbReference>
<reference evidence="2 3" key="1">
    <citation type="submission" date="2012-09" db="EMBL/GenBank/DDBJ databases">
        <title>The Genome Sequence of Sphingobium yanoikuyae ATCC 51230.</title>
        <authorList>
            <consortium name="The Broad Institute Genome Sequencing Platform"/>
            <person name="Earl A."/>
            <person name="Ward D."/>
            <person name="Feldgarden M."/>
            <person name="Gevers D."/>
            <person name="Huys G."/>
            <person name="Walker B."/>
            <person name="Young S.K."/>
            <person name="Zeng Q."/>
            <person name="Gargeya S."/>
            <person name="Fitzgerald M."/>
            <person name="Haas B."/>
            <person name="Abouelleil A."/>
            <person name="Alvarado L."/>
            <person name="Arachchi H.M."/>
            <person name="Berlin A.M."/>
            <person name="Chapman S.B."/>
            <person name="Goldberg J."/>
            <person name="Griggs A."/>
            <person name="Gujja S."/>
            <person name="Hansen M."/>
            <person name="Howarth C."/>
            <person name="Imamovic A."/>
            <person name="Larimer J."/>
            <person name="McCowen C."/>
            <person name="Montmayeur A."/>
            <person name="Murphy C."/>
            <person name="Neiman D."/>
            <person name="Pearson M."/>
            <person name="Priest M."/>
            <person name="Roberts A."/>
            <person name="Saif S."/>
            <person name="Shea T."/>
            <person name="Sisk P."/>
            <person name="Sykes S."/>
            <person name="Wortman J."/>
            <person name="Nusbaum C."/>
            <person name="Birren B."/>
        </authorList>
    </citation>
    <scope>NUCLEOTIDE SEQUENCE [LARGE SCALE GENOMIC DNA]</scope>
    <source>
        <strain evidence="2 3">ATCC 51230</strain>
    </source>
</reference>
<dbReference type="InterPro" id="IPR041657">
    <property type="entry name" value="HTH_17"/>
</dbReference>
<dbReference type="Proteomes" id="UP000009887">
    <property type="component" value="Unassembled WGS sequence"/>
</dbReference>
<gene>
    <name evidence="2" type="ORF">HMPREF9718_02127</name>
</gene>
<dbReference type="SUPFAM" id="SSF46955">
    <property type="entry name" value="Putative DNA-binding domain"/>
    <property type="match status" value="1"/>
</dbReference>
<proteinExistence type="predicted"/>